<dbReference type="Proteomes" id="UP001212152">
    <property type="component" value="Unassembled WGS sequence"/>
</dbReference>
<feature type="compositionally biased region" description="Polar residues" evidence="3">
    <location>
        <begin position="934"/>
        <end position="956"/>
    </location>
</feature>
<organism evidence="4 5">
    <name type="scientific">Geranomyces variabilis</name>
    <dbReference type="NCBI Taxonomy" id="109894"/>
    <lineage>
        <taxon>Eukaryota</taxon>
        <taxon>Fungi</taxon>
        <taxon>Fungi incertae sedis</taxon>
        <taxon>Chytridiomycota</taxon>
        <taxon>Chytridiomycota incertae sedis</taxon>
        <taxon>Chytridiomycetes</taxon>
        <taxon>Spizellomycetales</taxon>
        <taxon>Powellomycetaceae</taxon>
        <taxon>Geranomyces</taxon>
    </lineage>
</organism>
<feature type="coiled-coil region" evidence="2">
    <location>
        <begin position="670"/>
        <end position="805"/>
    </location>
</feature>
<evidence type="ECO:0000256" key="1">
    <source>
        <dbReference type="ARBA" id="ARBA00023054"/>
    </source>
</evidence>
<feature type="compositionally biased region" description="Low complexity" evidence="3">
    <location>
        <begin position="872"/>
        <end position="883"/>
    </location>
</feature>
<keyword evidence="5" id="KW-1185">Reference proteome</keyword>
<gene>
    <name evidence="4" type="primary">CCDC39</name>
    <name evidence="4" type="ORF">HDU87_004462</name>
</gene>
<feature type="compositionally biased region" description="Low complexity" evidence="3">
    <location>
        <begin position="963"/>
        <end position="1005"/>
    </location>
</feature>
<protein>
    <submittedName>
        <fullName evidence="4">Coiled-coil domain-containing protein 39</fullName>
    </submittedName>
</protein>
<accession>A0AAD5TIR7</accession>
<proteinExistence type="predicted"/>
<name>A0AAD5TIR7_9FUNG</name>
<sequence>MLSGDDNFHAHSLPPFANAQNKALSKEIIDAEAKLSLLLSSFEDNAARTETMSAHMKNVQQELQHTQALSDAKGRQIDTEDHFKQLAEREAGRLVLEIKAIDKEILEATEHLSTIQNNIYRGNERIDGIRADLKLEKSELDEWLRVQSEKEEDNMALLKYTKEDDQKIKELSLGIEKLMQEVNKKKAILSAEVTETQVTQIELDKTTEAFKQLHQERQELIQQWEQTIEGMRKKDLEIVDVQAAFEKTKDEIKDQQRVIDDKQRFLDQQNETNAETEKTIGLTERAVSKYRFDQNQANASLIQFQDELEVLRNTLNKTATDLVNKRGEVVNLKDDLHDKTEKLAREKQHTEDMKTRLAMITNKTMTMEQKAQELAEILKQEEMRSKELDRELKVLREQQFKRNQEVFRLKQDEKDKGAEITGGEAALRNLKSKVHRLDQEALKQQAMLYAQEFQIQQLERKLRRAQGERTDEEKEMLMKRIEDLNQQLESSTAKWGLLNAQLKKSQGDVVASHRKLEILQKDKTAVKSSIDELTLHNDSASKQLNQKIQEKENLMVEENILRLELRKLRGFLNARADEVFSLETRQVHLQLALEERTKEIEIHKDMLRLQLKSAEEERYSASAELRDRVSKVERLKRRYEIVMTNFSGTHDGDEEGGAEEHSQAYYVIRAAQHREELQREGDELDAQIRKAEKEIKALENTLKMMNDRNEEYRMNLYKAELSSKDVQHREMLEQQYRHAMERYKSKRAEIQDLQSDLMSSEKHLLTLTSAESSRLQTVSALEAKLASLHRDIAGQEARLQRAQKTVGRAAKDLRKVRGGSATDDAGEEADFKVRQLKETGNIALEHLTKVAEKSPELAARVGELLLENGVQPPSRVVSRVQSRSESRASLFSETGSDGGSSTTSSAGAGGGRRSSGGVRMQSPRASLAMRPTGVQLSGRATPTRLSTTNLNASVTLPTVEATAPGRGSPAGSGPITPGTRTPITGAGRIRGPARPGSASSASSHGNAGGSGPASRRSSAANSVSGGR</sequence>
<evidence type="ECO:0000313" key="4">
    <source>
        <dbReference type="EMBL" id="KAJ3177443.1"/>
    </source>
</evidence>
<dbReference type="InterPro" id="IPR033290">
    <property type="entry name" value="CCDC39"/>
</dbReference>
<dbReference type="PANTHER" id="PTHR18962:SF0">
    <property type="entry name" value="COILED-COIL DOMAIN-CONTAINING PROTEIN 39"/>
    <property type="match status" value="1"/>
</dbReference>
<dbReference type="Pfam" id="PF24161">
    <property type="entry name" value="CCDC39"/>
    <property type="match status" value="1"/>
</dbReference>
<dbReference type="GO" id="GO:0060285">
    <property type="term" value="P:cilium-dependent cell motility"/>
    <property type="evidence" value="ECO:0007669"/>
    <property type="project" value="TreeGrafter"/>
</dbReference>
<dbReference type="PANTHER" id="PTHR18962">
    <property type="entry name" value="COILED-COIL DOMAIN-CONTAINING PROTEIN 39"/>
    <property type="match status" value="1"/>
</dbReference>
<feature type="coiled-coil region" evidence="2">
    <location>
        <begin position="203"/>
        <end position="234"/>
    </location>
</feature>
<feature type="coiled-coil region" evidence="2">
    <location>
        <begin position="427"/>
        <end position="494"/>
    </location>
</feature>
<comment type="caution">
    <text evidence="4">The sequence shown here is derived from an EMBL/GenBank/DDBJ whole genome shotgun (WGS) entry which is preliminary data.</text>
</comment>
<dbReference type="EMBL" id="JADGJQ010000033">
    <property type="protein sequence ID" value="KAJ3177443.1"/>
    <property type="molecule type" value="Genomic_DNA"/>
</dbReference>
<feature type="coiled-coil region" evidence="2">
    <location>
        <begin position="329"/>
        <end position="398"/>
    </location>
</feature>
<keyword evidence="1 2" id="KW-0175">Coiled coil</keyword>
<evidence type="ECO:0000256" key="3">
    <source>
        <dbReference type="SAM" id="MobiDB-lite"/>
    </source>
</evidence>
<dbReference type="Gene3D" id="1.10.287.1490">
    <property type="match status" value="1"/>
</dbReference>
<dbReference type="AlphaFoldDB" id="A0AAD5TIR7"/>
<evidence type="ECO:0000313" key="5">
    <source>
        <dbReference type="Proteomes" id="UP001212152"/>
    </source>
</evidence>
<feature type="coiled-coil region" evidence="2">
    <location>
        <begin position="597"/>
        <end position="624"/>
    </location>
</feature>
<dbReference type="GO" id="GO:0003341">
    <property type="term" value="P:cilium movement"/>
    <property type="evidence" value="ECO:0007669"/>
    <property type="project" value="InterPro"/>
</dbReference>
<dbReference type="GO" id="GO:0036159">
    <property type="term" value="P:inner dynein arm assembly"/>
    <property type="evidence" value="ECO:0007669"/>
    <property type="project" value="InterPro"/>
</dbReference>
<feature type="region of interest" description="Disordered" evidence="3">
    <location>
        <begin position="872"/>
        <end position="1027"/>
    </location>
</feature>
<feature type="coiled-coil region" evidence="2">
    <location>
        <begin position="530"/>
        <end position="561"/>
    </location>
</feature>
<feature type="compositionally biased region" description="Low complexity" evidence="3">
    <location>
        <begin position="1012"/>
        <end position="1027"/>
    </location>
</feature>
<reference evidence="4" key="1">
    <citation type="submission" date="2020-05" db="EMBL/GenBank/DDBJ databases">
        <title>Phylogenomic resolution of chytrid fungi.</title>
        <authorList>
            <person name="Stajich J.E."/>
            <person name="Amses K."/>
            <person name="Simmons R."/>
            <person name="Seto K."/>
            <person name="Myers J."/>
            <person name="Bonds A."/>
            <person name="Quandt C.A."/>
            <person name="Barry K."/>
            <person name="Liu P."/>
            <person name="Grigoriev I."/>
            <person name="Longcore J.E."/>
            <person name="James T.Y."/>
        </authorList>
    </citation>
    <scope>NUCLEOTIDE SEQUENCE</scope>
    <source>
        <strain evidence="4">JEL0379</strain>
    </source>
</reference>
<dbReference type="GO" id="GO:0005930">
    <property type="term" value="C:axoneme"/>
    <property type="evidence" value="ECO:0007669"/>
    <property type="project" value="InterPro"/>
</dbReference>
<evidence type="ECO:0000256" key="2">
    <source>
        <dbReference type="SAM" id="Coils"/>
    </source>
</evidence>